<dbReference type="EMBL" id="CP073754">
    <property type="protein sequence ID" value="QWF71281.1"/>
    <property type="molecule type" value="Genomic_DNA"/>
</dbReference>
<dbReference type="RefSeq" id="WP_215583053.1">
    <property type="nucleotide sequence ID" value="NZ_CP073754.1"/>
</dbReference>
<reference evidence="1" key="1">
    <citation type="submission" date="2021-04" db="EMBL/GenBank/DDBJ databases">
        <title>Draft genome sequence data of methanotrophic Methylovulum sp. strain S1L and Methylomonas sp. strain S2AM isolated from boreal lake water columns.</title>
        <authorList>
            <person name="Rissanen A.J."/>
            <person name="Mangayil R."/>
            <person name="Svenning M.M."/>
            <person name="Khanongnuch R."/>
        </authorList>
    </citation>
    <scope>NUCLEOTIDE SEQUENCE</scope>
    <source>
        <strain evidence="1">S2AM</strain>
    </source>
</reference>
<keyword evidence="2" id="KW-1185">Reference proteome</keyword>
<accession>A0A975MNT1</accession>
<sequence>MSNTVFSEILSGLYDNTVVPYLGPGVLFDSVNKVSGEPIPADSNSLILAMNGGKPMAPKLMFEFPRAAMNQELKRGRAFLTQFLDKVYGQTEWSRASAHDWVAEWRPKYVIDINRDTQLQDTYADEEHTLIVGLSRVIGAAFRYRIYHYDGSSYFEIPEQQVDKNLPILFKPMGTPKPESSYVASDADYVDYITELMGGFAIPGFLKEYREGKKYLLLGLPLNRDSERMVMSDIVYGAAEHKGWFIRKNPTDKEKRFSERMGFELIEADCQEFLAVAHNRVSEAA</sequence>
<evidence type="ECO:0000313" key="2">
    <source>
        <dbReference type="Proteomes" id="UP000676649"/>
    </source>
</evidence>
<dbReference type="KEGG" id="mpad:KEF85_01960"/>
<protein>
    <submittedName>
        <fullName evidence="1">SIR2 family protein</fullName>
    </submittedName>
</protein>
<organism evidence="1 2">
    <name type="scientific">Methylomonas paludis</name>
    <dbReference type="NCBI Taxonomy" id="1173101"/>
    <lineage>
        <taxon>Bacteria</taxon>
        <taxon>Pseudomonadati</taxon>
        <taxon>Pseudomonadota</taxon>
        <taxon>Gammaproteobacteria</taxon>
        <taxon>Methylococcales</taxon>
        <taxon>Methylococcaceae</taxon>
        <taxon>Methylomonas</taxon>
    </lineage>
</organism>
<dbReference type="Pfam" id="PF13289">
    <property type="entry name" value="SIR2_2"/>
    <property type="match status" value="1"/>
</dbReference>
<proteinExistence type="predicted"/>
<name>A0A975MNT1_9GAMM</name>
<dbReference type="Proteomes" id="UP000676649">
    <property type="component" value="Chromosome"/>
</dbReference>
<gene>
    <name evidence="1" type="ORF">KEF85_01960</name>
</gene>
<evidence type="ECO:0000313" key="1">
    <source>
        <dbReference type="EMBL" id="QWF71281.1"/>
    </source>
</evidence>
<dbReference type="AlphaFoldDB" id="A0A975MNT1"/>